<dbReference type="AlphaFoldDB" id="A0A840NK54"/>
<evidence type="ECO:0000256" key="1">
    <source>
        <dbReference type="ARBA" id="ARBA00022679"/>
    </source>
</evidence>
<evidence type="ECO:0000259" key="3">
    <source>
        <dbReference type="PROSITE" id="PS51186"/>
    </source>
</evidence>
<dbReference type="PANTHER" id="PTHR43800">
    <property type="entry name" value="PEPTIDYL-LYSINE N-ACETYLTRANSFERASE YJAB"/>
    <property type="match status" value="1"/>
</dbReference>
<evidence type="ECO:0000313" key="5">
    <source>
        <dbReference type="Proteomes" id="UP000580474"/>
    </source>
</evidence>
<keyword evidence="1 4" id="KW-0808">Transferase</keyword>
<dbReference type="InterPro" id="IPR000182">
    <property type="entry name" value="GNAT_dom"/>
</dbReference>
<keyword evidence="5" id="KW-1185">Reference proteome</keyword>
<evidence type="ECO:0000313" key="4">
    <source>
        <dbReference type="EMBL" id="MBB5069659.1"/>
    </source>
</evidence>
<dbReference type="GO" id="GO:0016747">
    <property type="term" value="F:acyltransferase activity, transferring groups other than amino-acyl groups"/>
    <property type="evidence" value="ECO:0007669"/>
    <property type="project" value="InterPro"/>
</dbReference>
<comment type="caution">
    <text evidence="4">The sequence shown here is derived from an EMBL/GenBank/DDBJ whole genome shotgun (WGS) entry which is preliminary data.</text>
</comment>
<dbReference type="Pfam" id="PF13508">
    <property type="entry name" value="Acetyltransf_7"/>
    <property type="match status" value="1"/>
</dbReference>
<dbReference type="InterPro" id="IPR016181">
    <property type="entry name" value="Acyl_CoA_acyltransferase"/>
</dbReference>
<name>A0A840NK54_9PSEU</name>
<accession>A0A840NK54</accession>
<gene>
    <name evidence="4" type="ORF">BJ969_002747</name>
</gene>
<feature type="domain" description="N-acetyltransferase" evidence="3">
    <location>
        <begin position="3"/>
        <end position="152"/>
    </location>
</feature>
<organism evidence="4 5">
    <name type="scientific">Saccharopolyspora gloriosae</name>
    <dbReference type="NCBI Taxonomy" id="455344"/>
    <lineage>
        <taxon>Bacteria</taxon>
        <taxon>Bacillati</taxon>
        <taxon>Actinomycetota</taxon>
        <taxon>Actinomycetes</taxon>
        <taxon>Pseudonocardiales</taxon>
        <taxon>Pseudonocardiaceae</taxon>
        <taxon>Saccharopolyspora</taxon>
    </lineage>
</organism>
<dbReference type="Gene3D" id="3.40.630.30">
    <property type="match status" value="1"/>
</dbReference>
<dbReference type="Proteomes" id="UP000580474">
    <property type="component" value="Unassembled WGS sequence"/>
</dbReference>
<dbReference type="SUPFAM" id="SSF55729">
    <property type="entry name" value="Acyl-CoA N-acyltransferases (Nat)"/>
    <property type="match status" value="1"/>
</dbReference>
<dbReference type="PANTHER" id="PTHR43800:SF1">
    <property type="entry name" value="PEPTIDYL-LYSINE N-ACETYLTRANSFERASE YJAB"/>
    <property type="match status" value="1"/>
</dbReference>
<sequence length="168" mass="17594">MLVRIRDARGGEVALLPEVERASGVWFREVGMDHVADDPPLPVPVLHGYRDAGGLWVAVEAVGPVAFAAAEDLDGAVHVAQLSVHPGWARRRIGAALLEHAAGCAAGRGAGALTLTTFRDVAWNAPYYARLGFRALGAAELTPGLVACLEAEAEVVAGAARVAMRRDL</sequence>
<proteinExistence type="predicted"/>
<dbReference type="RefSeq" id="WP_343071389.1">
    <property type="nucleotide sequence ID" value="NZ_JACHIV010000001.1"/>
</dbReference>
<dbReference type="PROSITE" id="PS51186">
    <property type="entry name" value="GNAT"/>
    <property type="match status" value="1"/>
</dbReference>
<keyword evidence="2" id="KW-0012">Acyltransferase</keyword>
<dbReference type="EMBL" id="JACHIV010000001">
    <property type="protein sequence ID" value="MBB5069659.1"/>
    <property type="molecule type" value="Genomic_DNA"/>
</dbReference>
<evidence type="ECO:0000256" key="2">
    <source>
        <dbReference type="ARBA" id="ARBA00023315"/>
    </source>
</evidence>
<reference evidence="4 5" key="1">
    <citation type="submission" date="2020-08" db="EMBL/GenBank/DDBJ databases">
        <title>Sequencing the genomes of 1000 actinobacteria strains.</title>
        <authorList>
            <person name="Klenk H.-P."/>
        </authorList>
    </citation>
    <scope>NUCLEOTIDE SEQUENCE [LARGE SCALE GENOMIC DNA]</scope>
    <source>
        <strain evidence="4 5">DSM 45582</strain>
    </source>
</reference>
<protein>
    <submittedName>
        <fullName evidence="4">GNAT superfamily N-acetyltransferase</fullName>
    </submittedName>
</protein>